<dbReference type="Pfam" id="PF00111">
    <property type="entry name" value="Fer2"/>
    <property type="match status" value="1"/>
</dbReference>
<evidence type="ECO:0000256" key="2">
    <source>
        <dbReference type="ARBA" id="ARBA00022714"/>
    </source>
</evidence>
<dbReference type="InterPro" id="IPR050415">
    <property type="entry name" value="MRET"/>
</dbReference>
<keyword evidence="4" id="KW-0560">Oxidoreductase</keyword>
<feature type="domain" description="2Fe-2S ferredoxin-type" evidence="7">
    <location>
        <begin position="218"/>
        <end position="303"/>
    </location>
</feature>
<dbReference type="InterPro" id="IPR001041">
    <property type="entry name" value="2Fe-2S_ferredoxin-type"/>
</dbReference>
<evidence type="ECO:0000259" key="8">
    <source>
        <dbReference type="PROSITE" id="PS51384"/>
    </source>
</evidence>
<keyword evidence="1" id="KW-0285">Flavoprotein</keyword>
<dbReference type="GO" id="GO:0046872">
    <property type="term" value="F:metal ion binding"/>
    <property type="evidence" value="ECO:0007669"/>
    <property type="project" value="UniProtKB-KW"/>
</dbReference>
<keyword evidence="3" id="KW-0479">Metal-binding</keyword>
<evidence type="ECO:0000256" key="5">
    <source>
        <dbReference type="ARBA" id="ARBA00023004"/>
    </source>
</evidence>
<dbReference type="GO" id="GO:0016491">
    <property type="term" value="F:oxidoreductase activity"/>
    <property type="evidence" value="ECO:0007669"/>
    <property type="project" value="UniProtKB-KW"/>
</dbReference>
<gene>
    <name evidence="9" type="ORF">HLH48_17755</name>
</gene>
<dbReference type="Proteomes" id="UP000589085">
    <property type="component" value="Unassembled WGS sequence"/>
</dbReference>
<dbReference type="InterPro" id="IPR036010">
    <property type="entry name" value="2Fe-2S_ferredoxin-like_sf"/>
</dbReference>
<evidence type="ECO:0000259" key="7">
    <source>
        <dbReference type="PROSITE" id="PS51085"/>
    </source>
</evidence>
<dbReference type="AlphaFoldDB" id="A0A7W4NPW4"/>
<dbReference type="EMBL" id="JABEQJ010000028">
    <property type="protein sequence ID" value="MBB2161984.1"/>
    <property type="molecule type" value="Genomic_DNA"/>
</dbReference>
<protein>
    <submittedName>
        <fullName evidence="9">Oxidoreductase</fullName>
    </submittedName>
</protein>
<sequence>MTPDILAVTLAPAEGAAPAPPPAGAHVDLHIPHPQGPLVRQYSLTGPPGHRPYELAVLREAHSRGGSAFLHDRLAVGDVLAVGPPRNRFPACETAAHSILIAGGIGIAPIWSLAQRLTQCGRPWELHYAARGAAQAAFLPALLAQAHGRVTTCFRADGQPRLALSRLASACAADTHVYCCGPARMMTDFEAAFAHLPAAQRHREHFTPVAPPATEQGFELVLARSRRTLQVPPGRTILETVRGAGISAPFSCQEGVCGKCETRVIEGIADHRDSVLSPAEHARGDTMMICCSGAKSGRLVLDL</sequence>
<dbReference type="SUPFAM" id="SSF54292">
    <property type="entry name" value="2Fe-2S ferredoxin-like"/>
    <property type="match status" value="1"/>
</dbReference>
<comment type="caution">
    <text evidence="9">The sequence shown here is derived from an EMBL/GenBank/DDBJ whole genome shotgun (WGS) entry which is preliminary data.</text>
</comment>
<evidence type="ECO:0000256" key="6">
    <source>
        <dbReference type="ARBA" id="ARBA00023014"/>
    </source>
</evidence>
<dbReference type="InterPro" id="IPR012675">
    <property type="entry name" value="Beta-grasp_dom_sf"/>
</dbReference>
<dbReference type="InterPro" id="IPR039261">
    <property type="entry name" value="FNR_nucleotide-bd"/>
</dbReference>
<dbReference type="InterPro" id="IPR017927">
    <property type="entry name" value="FAD-bd_FR_type"/>
</dbReference>
<dbReference type="PANTHER" id="PTHR47354">
    <property type="entry name" value="NADH OXIDOREDUCTASE HCR"/>
    <property type="match status" value="1"/>
</dbReference>
<dbReference type="SUPFAM" id="SSF63380">
    <property type="entry name" value="Riboflavin synthase domain-like"/>
    <property type="match status" value="1"/>
</dbReference>
<keyword evidence="5" id="KW-0408">Iron</keyword>
<evidence type="ECO:0000256" key="1">
    <source>
        <dbReference type="ARBA" id="ARBA00022630"/>
    </source>
</evidence>
<keyword evidence="2" id="KW-0001">2Fe-2S</keyword>
<dbReference type="InterPro" id="IPR017938">
    <property type="entry name" value="Riboflavin_synthase-like_b-brl"/>
</dbReference>
<reference evidence="9 10" key="1">
    <citation type="submission" date="2020-04" db="EMBL/GenBank/DDBJ databases">
        <title>Description of novel Gluconacetobacter.</title>
        <authorList>
            <person name="Sombolestani A."/>
        </authorList>
    </citation>
    <scope>NUCLEOTIDE SEQUENCE [LARGE SCALE GENOMIC DNA]</scope>
    <source>
        <strain evidence="9 10">LMG 19747</strain>
    </source>
</reference>
<dbReference type="PROSITE" id="PS51085">
    <property type="entry name" value="2FE2S_FER_2"/>
    <property type="match status" value="1"/>
</dbReference>
<keyword evidence="6" id="KW-0411">Iron-sulfur</keyword>
<organism evidence="9 10">
    <name type="scientific">Gluconacetobacter sacchari</name>
    <dbReference type="NCBI Taxonomy" id="92759"/>
    <lineage>
        <taxon>Bacteria</taxon>
        <taxon>Pseudomonadati</taxon>
        <taxon>Pseudomonadota</taxon>
        <taxon>Alphaproteobacteria</taxon>
        <taxon>Acetobacterales</taxon>
        <taxon>Acetobacteraceae</taxon>
        <taxon>Gluconacetobacter</taxon>
    </lineage>
</organism>
<dbReference type="GO" id="GO:0051537">
    <property type="term" value="F:2 iron, 2 sulfur cluster binding"/>
    <property type="evidence" value="ECO:0007669"/>
    <property type="project" value="UniProtKB-KW"/>
</dbReference>
<dbReference type="PANTHER" id="PTHR47354:SF1">
    <property type="entry name" value="CARNITINE MONOOXYGENASE REDUCTASE SUBUNIT"/>
    <property type="match status" value="1"/>
</dbReference>
<dbReference type="Gene3D" id="2.40.30.10">
    <property type="entry name" value="Translation factors"/>
    <property type="match status" value="1"/>
</dbReference>
<dbReference type="SUPFAM" id="SSF52343">
    <property type="entry name" value="Ferredoxin reductase-like, C-terminal NADP-linked domain"/>
    <property type="match status" value="1"/>
</dbReference>
<dbReference type="Gene3D" id="3.40.50.80">
    <property type="entry name" value="Nucleotide-binding domain of ferredoxin-NADP reductase (FNR) module"/>
    <property type="match status" value="1"/>
</dbReference>
<dbReference type="CDD" id="cd06185">
    <property type="entry name" value="PDR_like"/>
    <property type="match status" value="1"/>
</dbReference>
<dbReference type="PROSITE" id="PS51384">
    <property type="entry name" value="FAD_FR"/>
    <property type="match status" value="1"/>
</dbReference>
<accession>A0A7W4NPW4</accession>
<dbReference type="Gene3D" id="3.10.20.30">
    <property type="match status" value="1"/>
</dbReference>
<dbReference type="PRINTS" id="PR00409">
    <property type="entry name" value="PHDIOXRDTASE"/>
</dbReference>
<dbReference type="CDD" id="cd00207">
    <property type="entry name" value="fer2"/>
    <property type="match status" value="1"/>
</dbReference>
<evidence type="ECO:0000256" key="3">
    <source>
        <dbReference type="ARBA" id="ARBA00022723"/>
    </source>
</evidence>
<evidence type="ECO:0000313" key="10">
    <source>
        <dbReference type="Proteomes" id="UP000589085"/>
    </source>
</evidence>
<proteinExistence type="predicted"/>
<name>A0A7W4NPW4_9PROT</name>
<evidence type="ECO:0000313" key="9">
    <source>
        <dbReference type="EMBL" id="MBB2161984.1"/>
    </source>
</evidence>
<feature type="domain" description="FAD-binding FR-type" evidence="8">
    <location>
        <begin position="1"/>
        <end position="92"/>
    </location>
</feature>
<evidence type="ECO:0000256" key="4">
    <source>
        <dbReference type="ARBA" id="ARBA00023002"/>
    </source>
</evidence>